<keyword evidence="4" id="KW-0021">Allosteric enzyme</keyword>
<dbReference type="GO" id="GO:0005737">
    <property type="term" value="C:cytoplasm"/>
    <property type="evidence" value="ECO:0007669"/>
    <property type="project" value="TreeGrafter"/>
</dbReference>
<evidence type="ECO:0000256" key="1">
    <source>
        <dbReference type="ARBA" id="ARBA00001275"/>
    </source>
</evidence>
<comment type="cofactor">
    <cofactor evidence="2 12">
        <name>pyridoxal 5'-phosphate</name>
        <dbReference type="ChEBI" id="CHEBI:597326"/>
    </cofactor>
</comment>
<dbReference type="NCBIfam" id="TIGR02093">
    <property type="entry name" value="P_ylase"/>
    <property type="match status" value="1"/>
</dbReference>
<reference evidence="13 14" key="1">
    <citation type="submission" date="2018-06" db="EMBL/GenBank/DDBJ databases">
        <authorList>
            <consortium name="Pathogen Informatics"/>
            <person name="Doyle S."/>
        </authorList>
    </citation>
    <scope>NUCLEOTIDE SEQUENCE [LARGE SCALE GENOMIC DNA]</scope>
    <source>
        <strain evidence="13 14">NCTC10376</strain>
    </source>
</reference>
<comment type="function">
    <text evidence="10">Phosphorylase is an important allosteric enzyme in carbohydrate metabolism. Enzymes from different sources differ in their regulatory mechanisms and in their natural substrates. However, all known phosphorylases share catalytic and structural properties.</text>
</comment>
<evidence type="ECO:0000256" key="4">
    <source>
        <dbReference type="ARBA" id="ARBA00022533"/>
    </source>
</evidence>
<keyword evidence="9 12" id="KW-0119">Carbohydrate metabolism</keyword>
<dbReference type="PANTHER" id="PTHR11468:SF3">
    <property type="entry name" value="GLYCOGEN PHOSPHORYLASE, LIVER FORM"/>
    <property type="match status" value="1"/>
</dbReference>
<protein>
    <recommendedName>
        <fullName evidence="12">Alpha-1,4 glucan phosphorylase</fullName>
        <ecNumber evidence="12">2.4.1.1</ecNumber>
    </recommendedName>
</protein>
<comment type="function">
    <text evidence="12">Allosteric enzyme that catalyzes the rate-limiting step in glycogen catabolism, the phosphorolytic cleavage of glycogen to produce glucose-1-phosphate, and plays a central role in maintaining cellular and organismal glucose homeostasis.</text>
</comment>
<dbReference type="SUPFAM" id="SSF53756">
    <property type="entry name" value="UDP-Glycosyltransferase/glycogen phosphorylase"/>
    <property type="match status" value="1"/>
</dbReference>
<keyword evidence="6 12" id="KW-0328">Glycosyltransferase</keyword>
<keyword evidence="7 12" id="KW-0808">Transferase</keyword>
<evidence type="ECO:0000256" key="6">
    <source>
        <dbReference type="ARBA" id="ARBA00022676"/>
    </source>
</evidence>
<dbReference type="Proteomes" id="UP000254331">
    <property type="component" value="Unassembled WGS sequence"/>
</dbReference>
<dbReference type="CDD" id="cd04300">
    <property type="entry name" value="GT35_Glycogen_Phosphorylase"/>
    <property type="match status" value="1"/>
</dbReference>
<evidence type="ECO:0000256" key="3">
    <source>
        <dbReference type="ARBA" id="ARBA00006047"/>
    </source>
</evidence>
<dbReference type="GO" id="GO:0008184">
    <property type="term" value="F:glycogen phosphorylase activity"/>
    <property type="evidence" value="ECO:0007669"/>
    <property type="project" value="InterPro"/>
</dbReference>
<dbReference type="EMBL" id="UGTW01000001">
    <property type="protein sequence ID" value="SUC17873.1"/>
    <property type="molecule type" value="Genomic_DNA"/>
</dbReference>
<gene>
    <name evidence="13" type="primary">malP</name>
    <name evidence="13" type="ORF">NCTC10376_03826</name>
</gene>
<evidence type="ECO:0000256" key="2">
    <source>
        <dbReference type="ARBA" id="ARBA00001933"/>
    </source>
</evidence>
<evidence type="ECO:0000256" key="10">
    <source>
        <dbReference type="ARBA" id="ARBA00025174"/>
    </source>
</evidence>
<dbReference type="FunFam" id="3.40.50.2000:FF:000003">
    <property type="entry name" value="Alpha-1,4 glucan phosphorylase"/>
    <property type="match status" value="1"/>
</dbReference>
<sequence>MKKLCEFDYSSPDKDVESLKRSIVYKLMFIVGTSPKYATPTDWLNATSYAIRDRLVERWLKSTKAELSPKVKQVYYISMEFLMGRFLTNAMLSLGVYHEVKGALKELGLDLEKQIELEPDPGLGNGGLGRLAACFLDSCATLGYPVTGYGIRYEYGMFRQKIENGEQHEVADNWLEKGNPWEFPRYDLLFEVGFGGRLQQEGENNYWVDTLNVMAQPYDSIVPGYNTQATDTIRLWSAKANSAFNLGKFNKGEYLEATETKDRSENISRILYPDDSTISGKMLRLQQEYFLVSASVQDILQRHYHLHQRFDNLKDFIAIHLNDTHPVLAIPELMRQLIDNHGFSWDEAWEQTIHIFSYTNHTLMGEALETWPVDMLGRSLPRHLQIIFQINDKFLKYVREQHAEDNDLLRRISIIDEENGRNVRMAWLAVIISHQVNGVSELHSQLMVQSLFADFAMIYPKKFCNITNGITPRRWLALANPSLSQIIDNQIGTYWRTNLEQLGELMPLVKDNNFLHQLKDSKRLNKQNLANIIQQDLNITINPDALFDVQIKRIHEYKRQLLNVLGIITRYNRILQNPEQNWVPRVFIFGGKAASAYYNAKKIINLINDISVKINNDVRIKDKLKVIFIPNYGVSLAQHIIPAADLSEQISLAGTEASGTGNMKFALNGALTIGTLDGANIEIGEHVGFENMFIFGHNAQEVAELRLRYSPRRYYDEDIELHTVLNQIANGFFNQNNPDKYKSIFDSLIEFGDHYQVLADYRSYVDTQDSVDRLYQDENAWLRKSALTICQMGYFSADRAVTEYMQRIWKASAITL</sequence>
<dbReference type="FunFam" id="3.40.50.2000:FF:000034">
    <property type="entry name" value="Alpha-1,4 glucan phosphorylase"/>
    <property type="match status" value="1"/>
</dbReference>
<dbReference type="AlphaFoldDB" id="A0A379FEV8"/>
<feature type="modified residue" description="N6-(pyridoxal phosphate)lysine" evidence="11">
    <location>
        <position position="664"/>
    </location>
</feature>
<comment type="similarity">
    <text evidence="3 12">Belongs to the glycogen phosphorylase family.</text>
</comment>
<dbReference type="InterPro" id="IPR035090">
    <property type="entry name" value="Pyridoxal_P_attach_site"/>
</dbReference>
<dbReference type="PIRSF" id="PIRSF000460">
    <property type="entry name" value="Pprylas_GlgP"/>
    <property type="match status" value="1"/>
</dbReference>
<evidence type="ECO:0000256" key="7">
    <source>
        <dbReference type="ARBA" id="ARBA00022679"/>
    </source>
</evidence>
<accession>A0A379FEV8</accession>
<organism evidence="13 14">
    <name type="scientific">Proteus vulgaris</name>
    <dbReference type="NCBI Taxonomy" id="585"/>
    <lineage>
        <taxon>Bacteria</taxon>
        <taxon>Pseudomonadati</taxon>
        <taxon>Pseudomonadota</taxon>
        <taxon>Gammaproteobacteria</taxon>
        <taxon>Enterobacterales</taxon>
        <taxon>Morganellaceae</taxon>
        <taxon>Proteus</taxon>
    </lineage>
</organism>
<evidence type="ECO:0000256" key="8">
    <source>
        <dbReference type="ARBA" id="ARBA00022898"/>
    </source>
</evidence>
<evidence type="ECO:0000256" key="12">
    <source>
        <dbReference type="RuleBase" id="RU000587"/>
    </source>
</evidence>
<dbReference type="PROSITE" id="PS00102">
    <property type="entry name" value="PHOSPHORYLASE"/>
    <property type="match status" value="1"/>
</dbReference>
<keyword evidence="5" id="KW-0321">Glycogen metabolism</keyword>
<comment type="catalytic activity">
    <reaction evidence="1 12">
        <text>[(1-&gt;4)-alpha-D-glucosyl](n) + phosphate = [(1-&gt;4)-alpha-D-glucosyl](n-1) + alpha-D-glucose 1-phosphate</text>
        <dbReference type="Rhea" id="RHEA:41732"/>
        <dbReference type="Rhea" id="RHEA-COMP:9584"/>
        <dbReference type="Rhea" id="RHEA-COMP:9586"/>
        <dbReference type="ChEBI" id="CHEBI:15444"/>
        <dbReference type="ChEBI" id="CHEBI:43474"/>
        <dbReference type="ChEBI" id="CHEBI:58601"/>
        <dbReference type="EC" id="2.4.1.1"/>
    </reaction>
</comment>
<dbReference type="GO" id="GO:0030170">
    <property type="term" value="F:pyridoxal phosphate binding"/>
    <property type="evidence" value="ECO:0007669"/>
    <property type="project" value="InterPro"/>
</dbReference>
<evidence type="ECO:0000256" key="11">
    <source>
        <dbReference type="PIRSR" id="PIRSR000460-1"/>
    </source>
</evidence>
<name>A0A379FEV8_PROVU</name>
<dbReference type="InterPro" id="IPR011833">
    <property type="entry name" value="Glycg_phsphrylas"/>
</dbReference>
<dbReference type="Pfam" id="PF00343">
    <property type="entry name" value="Phosphorylase"/>
    <property type="match status" value="1"/>
</dbReference>
<dbReference type="GeneID" id="93394330"/>
<dbReference type="Gene3D" id="3.40.50.2000">
    <property type="entry name" value="Glycogen Phosphorylase B"/>
    <property type="match status" value="2"/>
</dbReference>
<dbReference type="InterPro" id="IPR000811">
    <property type="entry name" value="Glyco_trans_35"/>
</dbReference>
<keyword evidence="8 11" id="KW-0663">Pyridoxal phosphate</keyword>
<dbReference type="GO" id="GO:0005980">
    <property type="term" value="P:glycogen catabolic process"/>
    <property type="evidence" value="ECO:0007669"/>
    <property type="project" value="UniProtKB-ARBA"/>
</dbReference>
<dbReference type="PANTHER" id="PTHR11468">
    <property type="entry name" value="GLYCOGEN PHOSPHORYLASE"/>
    <property type="match status" value="1"/>
</dbReference>
<evidence type="ECO:0000256" key="5">
    <source>
        <dbReference type="ARBA" id="ARBA00022600"/>
    </source>
</evidence>
<evidence type="ECO:0000313" key="13">
    <source>
        <dbReference type="EMBL" id="SUC17873.1"/>
    </source>
</evidence>
<evidence type="ECO:0000313" key="14">
    <source>
        <dbReference type="Proteomes" id="UP000254331"/>
    </source>
</evidence>
<evidence type="ECO:0000256" key="9">
    <source>
        <dbReference type="ARBA" id="ARBA00023277"/>
    </source>
</evidence>
<dbReference type="RefSeq" id="WP_087802412.1">
    <property type="nucleotide sequence ID" value="NZ_CAXOHZ010000001.1"/>
</dbReference>
<proteinExistence type="inferred from homology"/>
<dbReference type="EC" id="2.4.1.1" evidence="12"/>